<accession>A0A914PCY7</accession>
<dbReference type="InterPro" id="IPR011333">
    <property type="entry name" value="SKP1/BTB/POZ_sf"/>
</dbReference>
<name>A0A914PCY7_9BILA</name>
<organism evidence="2 3">
    <name type="scientific">Panagrolaimus davidi</name>
    <dbReference type="NCBI Taxonomy" id="227884"/>
    <lineage>
        <taxon>Eukaryota</taxon>
        <taxon>Metazoa</taxon>
        <taxon>Ecdysozoa</taxon>
        <taxon>Nematoda</taxon>
        <taxon>Chromadorea</taxon>
        <taxon>Rhabditida</taxon>
        <taxon>Tylenchina</taxon>
        <taxon>Panagrolaimomorpha</taxon>
        <taxon>Panagrolaimoidea</taxon>
        <taxon>Panagrolaimidae</taxon>
        <taxon>Panagrolaimus</taxon>
    </lineage>
</organism>
<dbReference type="Gene3D" id="3.30.710.10">
    <property type="entry name" value="Potassium Channel Kv1.1, Chain A"/>
    <property type="match status" value="1"/>
</dbReference>
<dbReference type="SUPFAM" id="SSF54695">
    <property type="entry name" value="POZ domain"/>
    <property type="match status" value="1"/>
</dbReference>
<feature type="domain" description="BTB" evidence="1">
    <location>
        <begin position="17"/>
        <end position="48"/>
    </location>
</feature>
<evidence type="ECO:0000313" key="3">
    <source>
        <dbReference type="WBParaSite" id="PDA_v2.g16012.t1"/>
    </source>
</evidence>
<evidence type="ECO:0000259" key="1">
    <source>
        <dbReference type="PROSITE" id="PS50097"/>
    </source>
</evidence>
<dbReference type="Pfam" id="PF00651">
    <property type="entry name" value="BTB"/>
    <property type="match status" value="1"/>
</dbReference>
<dbReference type="Proteomes" id="UP000887578">
    <property type="component" value="Unplaced"/>
</dbReference>
<evidence type="ECO:0000313" key="2">
    <source>
        <dbReference type="Proteomes" id="UP000887578"/>
    </source>
</evidence>
<sequence>MALASAFEKVFESKEGADCIFLIHNQELPAHQFILANRSPVLKAMIKGPMAPPTHKGTFTYVPAFFTPKWVYRVQNMPKTLMPKYKLRMARGT</sequence>
<keyword evidence="2" id="KW-1185">Reference proteome</keyword>
<dbReference type="WBParaSite" id="PDA_v2.g16012.t1">
    <property type="protein sequence ID" value="PDA_v2.g16012.t1"/>
    <property type="gene ID" value="PDA_v2.g16012"/>
</dbReference>
<dbReference type="AlphaFoldDB" id="A0A914PCY7"/>
<dbReference type="PROSITE" id="PS50097">
    <property type="entry name" value="BTB"/>
    <property type="match status" value="1"/>
</dbReference>
<protein>
    <submittedName>
        <fullName evidence="3">BTB domain-containing protein</fullName>
    </submittedName>
</protein>
<reference evidence="3" key="1">
    <citation type="submission" date="2022-11" db="UniProtKB">
        <authorList>
            <consortium name="WormBaseParasite"/>
        </authorList>
    </citation>
    <scope>IDENTIFICATION</scope>
</reference>
<proteinExistence type="predicted"/>
<dbReference type="InterPro" id="IPR000210">
    <property type="entry name" value="BTB/POZ_dom"/>
</dbReference>